<dbReference type="PATRIC" id="fig|1126211.3.peg.1228"/>
<evidence type="ECO:0000313" key="2">
    <source>
        <dbReference type="EMBL" id="AFJ61321.1"/>
    </source>
</evidence>
<evidence type="ECO:0000256" key="1">
    <source>
        <dbReference type="SAM" id="Phobius"/>
    </source>
</evidence>
<dbReference type="Proteomes" id="UP000002878">
    <property type="component" value="Chromosome"/>
</dbReference>
<accession>I2C3U7</accession>
<gene>
    <name evidence="2" type="ORF">MUS_1301</name>
</gene>
<reference evidence="2 3" key="1">
    <citation type="journal article" date="2012" name="J. Biotechnol.">
        <title>Genome sequence of the plant growth promoting strain Bacillus amyloliquefaciens subsp. plantarum B9601-Y2 and expression of mersacidin and other secondary metabolites.</title>
        <authorList>
            <person name="He P."/>
            <person name="Hao K."/>
            <person name="Blom J."/>
            <person name="Ruckert C."/>
            <person name="Vater J."/>
            <person name="Mao Z."/>
            <person name="Wu Y."/>
            <person name="Hou M."/>
            <person name="He P."/>
            <person name="He Y."/>
            <person name="Borriss R."/>
        </authorList>
    </citation>
    <scope>NUCLEOTIDE SEQUENCE [LARGE SCALE GENOMIC DNA]</scope>
    <source>
        <strain evidence="2">Y2</strain>
    </source>
</reference>
<dbReference type="AlphaFoldDB" id="I2C3U7"/>
<feature type="transmembrane region" description="Helical" evidence="1">
    <location>
        <begin position="6"/>
        <end position="25"/>
    </location>
</feature>
<dbReference type="HOGENOM" id="CLU_200218_0_0_9"/>
<keyword evidence="1" id="KW-1133">Transmembrane helix</keyword>
<sequence length="58" mass="6611">MISFDIIIHLTSFIEIISYITIYFCGLKAIFEHEGAAFVLFLEDWKRQAAAASTNKLV</sequence>
<keyword evidence="1" id="KW-0812">Transmembrane</keyword>
<dbReference type="KEGG" id="bqy:MUS_1301"/>
<proteinExistence type="predicted"/>
<name>I2C3U7_BACAY</name>
<protein>
    <submittedName>
        <fullName evidence="2">Uncharacterized protein</fullName>
    </submittedName>
</protein>
<evidence type="ECO:0000313" key="3">
    <source>
        <dbReference type="Proteomes" id="UP000002878"/>
    </source>
</evidence>
<dbReference type="EMBL" id="CP003332">
    <property type="protein sequence ID" value="AFJ61321.1"/>
    <property type="molecule type" value="Genomic_DNA"/>
</dbReference>
<organism evidence="2 3">
    <name type="scientific">Bacillus amyloliquefaciens (strain Y2)</name>
    <name type="common">Bacillus amyloliquefaciens subsp. plantarum (strain B9601-Y2)</name>
    <dbReference type="NCBI Taxonomy" id="1155777"/>
    <lineage>
        <taxon>Bacteria</taxon>
        <taxon>Bacillati</taxon>
        <taxon>Bacillota</taxon>
        <taxon>Bacilli</taxon>
        <taxon>Bacillales</taxon>
        <taxon>Bacillaceae</taxon>
        <taxon>Bacillus</taxon>
        <taxon>Bacillus amyloliquefaciens group</taxon>
    </lineage>
</organism>
<keyword evidence="1" id="KW-0472">Membrane</keyword>